<dbReference type="PANTHER" id="PTHR23098">
    <property type="entry name" value="AGAP001331-PA-RELATED"/>
    <property type="match status" value="1"/>
</dbReference>
<dbReference type="InterPro" id="IPR028002">
    <property type="entry name" value="Myb_DNA-bind_5"/>
</dbReference>
<dbReference type="GO" id="GO:0046872">
    <property type="term" value="F:metal ion binding"/>
    <property type="evidence" value="ECO:0007669"/>
    <property type="project" value="UniProtKB-KW"/>
</dbReference>
<proteinExistence type="predicted"/>
<dbReference type="PANTHER" id="PTHR23098:SF23">
    <property type="entry name" value="MYB-RELATED TRANSCRIPTION FACTOR, PARTNER OF PROFILIN-LIKE ISOFORM X2-RELATED"/>
    <property type="match status" value="1"/>
</dbReference>
<sequence length="678" mass="74636">MENQRSEFTDQSQWMHALQKRKHQASSQLAPENAADMRKRMRIRYTKEEEEMLVKEVMKRWDELFGVKSRTLPRGAKAGLWNEIAARLEGTSQGLRAGEDLRKKWLYVKQCLLEKVEAQRLSAYPYSESNKPTDLTAVEKQLLSLLSQTAMQPVSFPDTWGLTDISGRSPADTDVFSSSTSSEVEFPSSSCYSGTPPETDLVRSLNPHSTERVNLSNLAASDDAQAWDPDVSDHSRRVGVCDDNEDEPALQVSNLILPAPRRLVRPGTDNVAPVLAAIVNRQRQCVSVQREAVNMLHRLAADVHKYVDYVTSSNGNANDPTSGLPANELPSYLSVRPTSAPPTDSSSSLPPKHSQPKLSVSHPLSGPHLKPQNLSLLHDDVLLDRFRLDRSTVAHLCEVLGPHLTNRRMPVESAVCATLAFYATGSFWFAVGDFGAGQPAVKNAVQVVTDALVGVSDQFIQFPRPRGPASRPTGFPQAGGVPRRCRGLGLRPRRHQITATADCRITSAVARFPGSFGCSHVLQHSPLEAFCTRGNLGKGHLIAHSGYPLRQWLLPPLQNPQVDVEVRYNKALLRSHAVVAKTLGLLRARFPCLDHAVSSLQCSPKKSARVILACCVLHNIAVSRHVKLPRGAEPTTAAQEHFNCEGEEDTPSDSEEILSPRVTGGQQKQACTIQRFFT</sequence>
<feature type="domain" description="Myb-like" evidence="4">
    <location>
        <begin position="37"/>
        <end position="105"/>
    </location>
</feature>
<feature type="region of interest" description="Disordered" evidence="3">
    <location>
        <begin position="314"/>
        <end position="365"/>
    </location>
</feature>
<name>A0A9Q1GBI9_SYNKA</name>
<dbReference type="Pfam" id="PF13359">
    <property type="entry name" value="DDE_Tnp_4"/>
    <property type="match status" value="1"/>
</dbReference>
<accession>A0A9Q1GBI9</accession>
<keyword evidence="6" id="KW-1185">Reference proteome</keyword>
<dbReference type="EMBL" id="JAINUF010000001">
    <property type="protein sequence ID" value="KAJ8380511.1"/>
    <property type="molecule type" value="Genomic_DNA"/>
</dbReference>
<keyword evidence="2" id="KW-0479">Metal-binding</keyword>
<organism evidence="5 6">
    <name type="scientific">Synaphobranchus kaupii</name>
    <name type="common">Kaup's arrowtooth eel</name>
    <dbReference type="NCBI Taxonomy" id="118154"/>
    <lineage>
        <taxon>Eukaryota</taxon>
        <taxon>Metazoa</taxon>
        <taxon>Chordata</taxon>
        <taxon>Craniata</taxon>
        <taxon>Vertebrata</taxon>
        <taxon>Euteleostomi</taxon>
        <taxon>Actinopterygii</taxon>
        <taxon>Neopterygii</taxon>
        <taxon>Teleostei</taxon>
        <taxon>Anguilliformes</taxon>
        <taxon>Synaphobranchidae</taxon>
        <taxon>Synaphobranchus</taxon>
    </lineage>
</organism>
<evidence type="ECO:0000259" key="4">
    <source>
        <dbReference type="PROSITE" id="PS50090"/>
    </source>
</evidence>
<evidence type="ECO:0000256" key="1">
    <source>
        <dbReference type="ARBA" id="ARBA00001968"/>
    </source>
</evidence>
<feature type="region of interest" description="Disordered" evidence="3">
    <location>
        <begin position="1"/>
        <end position="33"/>
    </location>
</feature>
<dbReference type="Pfam" id="PF13873">
    <property type="entry name" value="Myb_DNA-bind_5"/>
    <property type="match status" value="1"/>
</dbReference>
<evidence type="ECO:0000256" key="2">
    <source>
        <dbReference type="ARBA" id="ARBA00022723"/>
    </source>
</evidence>
<dbReference type="GO" id="GO:0005634">
    <property type="term" value="C:nucleus"/>
    <property type="evidence" value="ECO:0007669"/>
    <property type="project" value="TreeGrafter"/>
</dbReference>
<dbReference type="PROSITE" id="PS50090">
    <property type="entry name" value="MYB_LIKE"/>
    <property type="match status" value="1"/>
</dbReference>
<dbReference type="InterPro" id="IPR001005">
    <property type="entry name" value="SANT/Myb"/>
</dbReference>
<protein>
    <recommendedName>
        <fullName evidence="4">Myb-like domain-containing protein</fullName>
    </recommendedName>
</protein>
<feature type="region of interest" description="Disordered" evidence="3">
    <location>
        <begin position="171"/>
        <end position="195"/>
    </location>
</feature>
<evidence type="ECO:0000256" key="3">
    <source>
        <dbReference type="SAM" id="MobiDB-lite"/>
    </source>
</evidence>
<dbReference type="InterPro" id="IPR027806">
    <property type="entry name" value="HARBI1_dom"/>
</dbReference>
<reference evidence="5" key="1">
    <citation type="journal article" date="2023" name="Science">
        <title>Genome structures resolve the early diversification of teleost fishes.</title>
        <authorList>
            <person name="Parey E."/>
            <person name="Louis A."/>
            <person name="Montfort J."/>
            <person name="Bouchez O."/>
            <person name="Roques C."/>
            <person name="Iampietro C."/>
            <person name="Lluch J."/>
            <person name="Castinel A."/>
            <person name="Donnadieu C."/>
            <person name="Desvignes T."/>
            <person name="Floi Bucao C."/>
            <person name="Jouanno E."/>
            <person name="Wen M."/>
            <person name="Mejri S."/>
            <person name="Dirks R."/>
            <person name="Jansen H."/>
            <person name="Henkel C."/>
            <person name="Chen W.J."/>
            <person name="Zahm M."/>
            <person name="Cabau C."/>
            <person name="Klopp C."/>
            <person name="Thompson A.W."/>
            <person name="Robinson-Rechavi M."/>
            <person name="Braasch I."/>
            <person name="Lecointre G."/>
            <person name="Bobe J."/>
            <person name="Postlethwait J.H."/>
            <person name="Berthelot C."/>
            <person name="Roest Crollius H."/>
            <person name="Guiguen Y."/>
        </authorList>
    </citation>
    <scope>NUCLEOTIDE SEQUENCE</scope>
    <source>
        <tissue evidence="5">Blood</tissue>
    </source>
</reference>
<comment type="cofactor">
    <cofactor evidence="1">
        <name>a divalent metal cation</name>
        <dbReference type="ChEBI" id="CHEBI:60240"/>
    </cofactor>
</comment>
<feature type="compositionally biased region" description="Low complexity" evidence="3">
    <location>
        <begin position="337"/>
        <end position="351"/>
    </location>
</feature>
<gene>
    <name evidence="5" type="ORF">SKAU_G00012890</name>
</gene>
<comment type="caution">
    <text evidence="5">The sequence shown here is derived from an EMBL/GenBank/DDBJ whole genome shotgun (WGS) entry which is preliminary data.</text>
</comment>
<dbReference type="OrthoDB" id="9946389at2759"/>
<dbReference type="AlphaFoldDB" id="A0A9Q1GBI9"/>
<evidence type="ECO:0000313" key="5">
    <source>
        <dbReference type="EMBL" id="KAJ8380511.1"/>
    </source>
</evidence>
<feature type="compositionally biased region" description="Low complexity" evidence="3">
    <location>
        <begin position="172"/>
        <end position="190"/>
    </location>
</feature>
<dbReference type="CDD" id="cd00167">
    <property type="entry name" value="SANT"/>
    <property type="match status" value="1"/>
</dbReference>
<evidence type="ECO:0000313" key="6">
    <source>
        <dbReference type="Proteomes" id="UP001152622"/>
    </source>
</evidence>
<dbReference type="Proteomes" id="UP001152622">
    <property type="component" value="Chromosome 1"/>
</dbReference>